<keyword evidence="3" id="KW-1185">Reference proteome</keyword>
<feature type="transmembrane region" description="Helical" evidence="1">
    <location>
        <begin position="6"/>
        <end position="28"/>
    </location>
</feature>
<dbReference type="Proteomes" id="UP001172728">
    <property type="component" value="Unassembled WGS sequence"/>
</dbReference>
<gene>
    <name evidence="2" type="ORF">QQX09_10260</name>
</gene>
<sequence length="47" mass="5046">MSTEALILMLVSIVLIWGGLAGSIIVLARKPENDHMPEGGEDTRVPD</sequence>
<evidence type="ECO:0000313" key="3">
    <source>
        <dbReference type="Proteomes" id="UP001172728"/>
    </source>
</evidence>
<dbReference type="NCBIfam" id="NF033493">
    <property type="entry name" value="MetS_like_NSS"/>
    <property type="match status" value="1"/>
</dbReference>
<comment type="caution">
    <text evidence="2">The sequence shown here is derived from an EMBL/GenBank/DDBJ whole genome shotgun (WGS) entry which is preliminary data.</text>
</comment>
<keyword evidence="1" id="KW-1133">Transmembrane helix</keyword>
<reference evidence="2" key="1">
    <citation type="submission" date="2023-06" db="EMBL/GenBank/DDBJ databases">
        <title>Sysu t00192.</title>
        <authorList>
            <person name="Gao L."/>
            <person name="Fang B.-Z."/>
            <person name="Li W.-J."/>
        </authorList>
    </citation>
    <scope>NUCLEOTIDE SEQUENCE</scope>
    <source>
        <strain evidence="2">SYSU T00192</strain>
    </source>
</reference>
<proteinExistence type="predicted"/>
<organism evidence="2 3">
    <name type="scientific">Demequina litoralis</name>
    <dbReference type="NCBI Taxonomy" id="3051660"/>
    <lineage>
        <taxon>Bacteria</taxon>
        <taxon>Bacillati</taxon>
        <taxon>Actinomycetota</taxon>
        <taxon>Actinomycetes</taxon>
        <taxon>Micrococcales</taxon>
        <taxon>Demequinaceae</taxon>
        <taxon>Demequina</taxon>
    </lineage>
</organism>
<dbReference type="Pfam" id="PF16951">
    <property type="entry name" value="MaAIMP_sms"/>
    <property type="match status" value="1"/>
</dbReference>
<dbReference type="EMBL" id="JAUHPW010000007">
    <property type="protein sequence ID" value="MDN4476237.1"/>
    <property type="molecule type" value="Genomic_DNA"/>
</dbReference>
<evidence type="ECO:0000313" key="2">
    <source>
        <dbReference type="EMBL" id="MDN4476237.1"/>
    </source>
</evidence>
<dbReference type="RefSeq" id="WP_301134259.1">
    <property type="nucleotide sequence ID" value="NZ_JAUHPW010000007.1"/>
</dbReference>
<keyword evidence="1" id="KW-0812">Transmembrane</keyword>
<name>A0ABT8GAS1_9MICO</name>
<accession>A0ABT8GAS1</accession>
<evidence type="ECO:0000256" key="1">
    <source>
        <dbReference type="SAM" id="Phobius"/>
    </source>
</evidence>
<dbReference type="InterPro" id="IPR031596">
    <property type="entry name" value="MaAIMP_sms"/>
</dbReference>
<keyword evidence="1" id="KW-0472">Membrane</keyword>
<protein>
    <submittedName>
        <fullName evidence="2">Methionine/alanine import family NSS transporter small subunit</fullName>
    </submittedName>
</protein>